<dbReference type="PANTHER" id="PTHR34308">
    <property type="entry name" value="COBALAMIN BIOSYNTHESIS PROTEIN CBIB"/>
    <property type="match status" value="1"/>
</dbReference>
<keyword evidence="5 9" id="KW-0169">Cobalamin biosynthesis</keyword>
<evidence type="ECO:0000313" key="11">
    <source>
        <dbReference type="Proteomes" id="UP000004728"/>
    </source>
</evidence>
<dbReference type="STRING" id="983920.Y88_3421"/>
<dbReference type="UniPathway" id="UPA00148"/>
<evidence type="ECO:0000256" key="5">
    <source>
        <dbReference type="ARBA" id="ARBA00022573"/>
    </source>
</evidence>
<dbReference type="HOGENOM" id="CLU_054212_0_1_5"/>
<dbReference type="Pfam" id="PF03186">
    <property type="entry name" value="CobD_Cbib"/>
    <property type="match status" value="1"/>
</dbReference>
<evidence type="ECO:0000256" key="3">
    <source>
        <dbReference type="ARBA" id="ARBA00006263"/>
    </source>
</evidence>
<evidence type="ECO:0000313" key="10">
    <source>
        <dbReference type="EMBL" id="EGD60917.1"/>
    </source>
</evidence>
<comment type="subcellular location">
    <subcellularLocation>
        <location evidence="1 9">Cell membrane</location>
        <topology evidence="1 9">Multi-pass membrane protein</topology>
    </subcellularLocation>
</comment>
<dbReference type="GO" id="GO:0009236">
    <property type="term" value="P:cobalamin biosynthetic process"/>
    <property type="evidence" value="ECO:0007669"/>
    <property type="project" value="UniProtKB-UniRule"/>
</dbReference>
<accession>F1Z396</accession>
<keyword evidence="4 9" id="KW-1003">Cell membrane</keyword>
<evidence type="ECO:0000256" key="6">
    <source>
        <dbReference type="ARBA" id="ARBA00022692"/>
    </source>
</evidence>
<dbReference type="InParanoid" id="F1Z396"/>
<dbReference type="OrthoDB" id="9811967at2"/>
<comment type="caution">
    <text evidence="10">The sequence shown here is derived from an EMBL/GenBank/DDBJ whole genome shotgun (WGS) entry which is preliminary data.</text>
</comment>
<dbReference type="GO" id="GO:0015420">
    <property type="term" value="F:ABC-type vitamin B12 transporter activity"/>
    <property type="evidence" value="ECO:0007669"/>
    <property type="project" value="UniProtKB-UniRule"/>
</dbReference>
<comment type="function">
    <text evidence="9">Converts cobyric acid to cobinamide by the addition of aminopropanol on the F carboxylic group.</text>
</comment>
<evidence type="ECO:0000256" key="4">
    <source>
        <dbReference type="ARBA" id="ARBA00022475"/>
    </source>
</evidence>
<dbReference type="NCBIfam" id="TIGR00380">
    <property type="entry name" value="cobal_cbiB"/>
    <property type="match status" value="1"/>
</dbReference>
<dbReference type="Proteomes" id="UP000004728">
    <property type="component" value="Unassembled WGS sequence"/>
</dbReference>
<evidence type="ECO:0000256" key="2">
    <source>
        <dbReference type="ARBA" id="ARBA00004953"/>
    </source>
</evidence>
<evidence type="ECO:0000256" key="8">
    <source>
        <dbReference type="ARBA" id="ARBA00023136"/>
    </source>
</evidence>
<dbReference type="GO" id="GO:0048472">
    <property type="term" value="F:threonine-phosphate decarboxylase activity"/>
    <property type="evidence" value="ECO:0007669"/>
    <property type="project" value="InterPro"/>
</dbReference>
<comment type="pathway">
    <text evidence="2 9">Cofactor biosynthesis; adenosylcobalamin biosynthesis.</text>
</comment>
<name>F1Z396_9SPHN</name>
<dbReference type="PANTHER" id="PTHR34308:SF1">
    <property type="entry name" value="COBALAMIN BIOSYNTHESIS PROTEIN CBIB"/>
    <property type="match status" value="1"/>
</dbReference>
<organism evidence="10 11">
    <name type="scientific">Novosphingobium nitrogenifigens DSM 19370</name>
    <dbReference type="NCBI Taxonomy" id="983920"/>
    <lineage>
        <taxon>Bacteria</taxon>
        <taxon>Pseudomonadati</taxon>
        <taxon>Pseudomonadota</taxon>
        <taxon>Alphaproteobacteria</taxon>
        <taxon>Sphingomonadales</taxon>
        <taxon>Sphingomonadaceae</taxon>
        <taxon>Novosphingobium</taxon>
    </lineage>
</organism>
<dbReference type="EMBL" id="AEWJ01000002">
    <property type="protein sequence ID" value="EGD60917.1"/>
    <property type="molecule type" value="Genomic_DNA"/>
</dbReference>
<dbReference type="HAMAP" id="MF_00024">
    <property type="entry name" value="CobD_CbiB"/>
    <property type="match status" value="1"/>
</dbReference>
<keyword evidence="11" id="KW-1185">Reference proteome</keyword>
<sequence>MAEPVALAGLALDALLGWPRGLYARVGHPVGFFARVIEGCERRWNRPDSAPTPRRVKGVATVALLLAASAGPAWVIERAIRAAAGPAAWLPLGLLAWPALAQRSLYDHVRPIARALHRGDLDAARQALGMIVGRDTAALDRHGIARAAIESLSESFCDGIAAPLFWLLVGGLPGVWAYKAINTADSLIGHREERWRAFGWAAARTDDVMNLLPARIGGAILCLAGRGGWRTMARDAHRHASPNAGWTEAAMSGALGLSLAGPVSYDGVRHEKAWIGDGRRDAEADDIDKALAIYLRACLVLWAISGGVAWLR</sequence>
<keyword evidence="7 9" id="KW-1133">Transmembrane helix</keyword>
<dbReference type="InterPro" id="IPR004485">
    <property type="entry name" value="Cobalamin_biosynth_CobD/CbiB"/>
</dbReference>
<dbReference type="RefSeq" id="WP_008071990.1">
    <property type="nucleotide sequence ID" value="NZ_AQWK01000014.1"/>
</dbReference>
<comment type="similarity">
    <text evidence="3 9">Belongs to the CobD/CbiB family.</text>
</comment>
<keyword evidence="6 9" id="KW-0812">Transmembrane</keyword>
<evidence type="ECO:0000256" key="7">
    <source>
        <dbReference type="ARBA" id="ARBA00022989"/>
    </source>
</evidence>
<gene>
    <name evidence="9" type="primary">cobD</name>
    <name evidence="10" type="ORF">Y88_3421</name>
</gene>
<evidence type="ECO:0000256" key="9">
    <source>
        <dbReference type="HAMAP-Rule" id="MF_00024"/>
    </source>
</evidence>
<reference evidence="10 11" key="1">
    <citation type="journal article" date="2012" name="J. Bacteriol.">
        <title>Draft Genome Sequence of Novosphingobium nitrogenifigens Y88T.</title>
        <authorList>
            <person name="Strabala T.J."/>
            <person name="Macdonald L."/>
            <person name="Liu V."/>
            <person name="Smit A.M."/>
        </authorList>
    </citation>
    <scope>NUCLEOTIDE SEQUENCE [LARGE SCALE GENOMIC DNA]</scope>
    <source>
        <strain evidence="10 11">DSM 19370</strain>
    </source>
</reference>
<dbReference type="GO" id="GO:0005886">
    <property type="term" value="C:plasma membrane"/>
    <property type="evidence" value="ECO:0007669"/>
    <property type="project" value="UniProtKB-SubCell"/>
</dbReference>
<protein>
    <recommendedName>
        <fullName evidence="9">Cobalamin biosynthesis protein CobD</fullName>
    </recommendedName>
</protein>
<proteinExistence type="inferred from homology"/>
<keyword evidence="8 9" id="KW-0472">Membrane</keyword>
<evidence type="ECO:0000256" key="1">
    <source>
        <dbReference type="ARBA" id="ARBA00004651"/>
    </source>
</evidence>
<dbReference type="AlphaFoldDB" id="F1Z396"/>
<dbReference type="eggNOG" id="COG1270">
    <property type="taxonomic scope" value="Bacteria"/>
</dbReference>